<dbReference type="Proteomes" id="UP001497525">
    <property type="component" value="Unassembled WGS sequence"/>
</dbReference>
<comment type="caution">
    <text evidence="3">The sequence shown here is derived from an EMBL/GenBank/DDBJ whole genome shotgun (WGS) entry which is preliminary data.</text>
</comment>
<evidence type="ECO:0000256" key="2">
    <source>
        <dbReference type="SAM" id="MobiDB-lite"/>
    </source>
</evidence>
<evidence type="ECO:0000256" key="1">
    <source>
        <dbReference type="SAM" id="Coils"/>
    </source>
</evidence>
<name>A0AAV2SWW0_CALDB</name>
<organism evidence="3 4">
    <name type="scientific">Calicophoron daubneyi</name>
    <name type="common">Rumen fluke</name>
    <name type="synonym">Paramphistomum daubneyi</name>
    <dbReference type="NCBI Taxonomy" id="300641"/>
    <lineage>
        <taxon>Eukaryota</taxon>
        <taxon>Metazoa</taxon>
        <taxon>Spiralia</taxon>
        <taxon>Lophotrochozoa</taxon>
        <taxon>Platyhelminthes</taxon>
        <taxon>Trematoda</taxon>
        <taxon>Digenea</taxon>
        <taxon>Plagiorchiida</taxon>
        <taxon>Pronocephalata</taxon>
        <taxon>Paramphistomoidea</taxon>
        <taxon>Paramphistomidae</taxon>
        <taxon>Calicophoron</taxon>
    </lineage>
</organism>
<evidence type="ECO:0000313" key="4">
    <source>
        <dbReference type="Proteomes" id="UP001497525"/>
    </source>
</evidence>
<accession>A0AAV2SWW0</accession>
<feature type="coiled-coil region" evidence="1">
    <location>
        <begin position="252"/>
        <end position="279"/>
    </location>
</feature>
<feature type="region of interest" description="Disordered" evidence="2">
    <location>
        <begin position="324"/>
        <end position="369"/>
    </location>
</feature>
<gene>
    <name evidence="3" type="ORF">CDAUBV1_LOCUS349</name>
</gene>
<sequence>MASSSKRENVDWTLKWDLSEEEMKTKIASFQEKLQGDLAPYVSNEDMNKVQDAKREFETDTDNESRLENFLSPLSVVVENTEERFNREQNAVKNLNQLIEEIRGHLADKDTKNWRAPLTETQKLQLKLHLKTTESWLNEQLRKHHLKQQPQPAQTLDAIVDEIEEMYQNLYRLYHNGTEQEPQSQKNDNTMDQIMSCLQKLDGQLKDCLSQEDAMRVQSAKEQLAIHENSPRSLLDLLSGIVSTTERRWNRMNDAVSALEKLLEKIRDEQKEEASLAQATDLQIILKTTEPWLSEKTRSLQQPHSAEDIEKIIAELEEMRKDLNRSYQEKLKPLPSSQQQPPPAETTSSPPHSPKYPGGPTGQAARFWSHLRTMRF</sequence>
<protein>
    <recommendedName>
        <fullName evidence="5">Dystrophin</fullName>
    </recommendedName>
</protein>
<proteinExistence type="predicted"/>
<dbReference type="AlphaFoldDB" id="A0AAV2SWW0"/>
<dbReference type="EMBL" id="CAXLJL010000001">
    <property type="protein sequence ID" value="CAL5129429.1"/>
    <property type="molecule type" value="Genomic_DNA"/>
</dbReference>
<evidence type="ECO:0000313" key="3">
    <source>
        <dbReference type="EMBL" id="CAL5129429.1"/>
    </source>
</evidence>
<reference evidence="3" key="1">
    <citation type="submission" date="2024-06" db="EMBL/GenBank/DDBJ databases">
        <authorList>
            <person name="Liu X."/>
            <person name="Lenzi L."/>
            <person name="Haldenby T S."/>
            <person name="Uol C."/>
        </authorList>
    </citation>
    <scope>NUCLEOTIDE SEQUENCE</scope>
</reference>
<evidence type="ECO:0008006" key="5">
    <source>
        <dbReference type="Google" id="ProtNLM"/>
    </source>
</evidence>
<keyword evidence="1" id="KW-0175">Coiled coil</keyword>
<feature type="compositionally biased region" description="Low complexity" evidence="2">
    <location>
        <begin position="333"/>
        <end position="350"/>
    </location>
</feature>